<accession>A0AAN8WYQ4</accession>
<feature type="domain" description="FAD-binding FR-type" evidence="2">
    <location>
        <begin position="88"/>
        <end position="198"/>
    </location>
</feature>
<evidence type="ECO:0000313" key="3">
    <source>
        <dbReference type="EMBL" id="KAK7073382.1"/>
    </source>
</evidence>
<feature type="non-terminal residue" evidence="3">
    <location>
        <position position="1"/>
    </location>
</feature>
<keyword evidence="1" id="KW-0560">Oxidoreductase</keyword>
<evidence type="ECO:0000259" key="2">
    <source>
        <dbReference type="PROSITE" id="PS51384"/>
    </source>
</evidence>
<dbReference type="InterPro" id="IPR039261">
    <property type="entry name" value="FNR_nucleotide-bd"/>
</dbReference>
<organism evidence="3 4">
    <name type="scientific">Halocaridina rubra</name>
    <name type="common">Hawaiian red shrimp</name>
    <dbReference type="NCBI Taxonomy" id="373956"/>
    <lineage>
        <taxon>Eukaryota</taxon>
        <taxon>Metazoa</taxon>
        <taxon>Ecdysozoa</taxon>
        <taxon>Arthropoda</taxon>
        <taxon>Crustacea</taxon>
        <taxon>Multicrustacea</taxon>
        <taxon>Malacostraca</taxon>
        <taxon>Eumalacostraca</taxon>
        <taxon>Eucarida</taxon>
        <taxon>Decapoda</taxon>
        <taxon>Pleocyemata</taxon>
        <taxon>Caridea</taxon>
        <taxon>Atyoidea</taxon>
        <taxon>Atyidae</taxon>
        <taxon>Halocaridina</taxon>
    </lineage>
</organism>
<protein>
    <submittedName>
        <fullName evidence="3">NADPH oxidase 1</fullName>
    </submittedName>
</protein>
<dbReference type="Pfam" id="PF08022">
    <property type="entry name" value="FAD_binding_8"/>
    <property type="match status" value="1"/>
</dbReference>
<dbReference type="InterPro" id="IPR017927">
    <property type="entry name" value="FAD-bd_FR_type"/>
</dbReference>
<dbReference type="PANTHER" id="PTHR11972:SF153">
    <property type="entry name" value="SUPEROXIDE-GENERATING NADPH OXIDASE HEAVY CHAIN SUBUNIT A"/>
    <property type="match status" value="1"/>
</dbReference>
<dbReference type="EMBL" id="JAXCGZ010013211">
    <property type="protein sequence ID" value="KAK7073382.1"/>
    <property type="molecule type" value="Genomic_DNA"/>
</dbReference>
<dbReference type="GO" id="GO:0006952">
    <property type="term" value="P:defense response"/>
    <property type="evidence" value="ECO:0007669"/>
    <property type="project" value="TreeGrafter"/>
</dbReference>
<dbReference type="AlphaFoldDB" id="A0AAN8WYQ4"/>
<dbReference type="InterPro" id="IPR013112">
    <property type="entry name" value="FAD-bd_8"/>
</dbReference>
<dbReference type="Gene3D" id="2.40.30.10">
    <property type="entry name" value="Translation factors"/>
    <property type="match status" value="1"/>
</dbReference>
<dbReference type="PANTHER" id="PTHR11972">
    <property type="entry name" value="NADPH OXIDASE"/>
    <property type="match status" value="1"/>
</dbReference>
<name>A0AAN8WYQ4_HALRR</name>
<dbReference type="GO" id="GO:0016175">
    <property type="term" value="F:superoxide-generating NAD(P)H oxidase activity"/>
    <property type="evidence" value="ECO:0007669"/>
    <property type="project" value="TreeGrafter"/>
</dbReference>
<dbReference type="InterPro" id="IPR050369">
    <property type="entry name" value="RBOH/FRE"/>
</dbReference>
<evidence type="ECO:0000256" key="1">
    <source>
        <dbReference type="ARBA" id="ARBA00023002"/>
    </source>
</evidence>
<dbReference type="Gene3D" id="3.40.50.80">
    <property type="entry name" value="Nucleotide-binding domain of ferredoxin-NADP reductase (FNR) module"/>
    <property type="match status" value="1"/>
</dbReference>
<gene>
    <name evidence="3" type="primary">NOX1</name>
    <name evidence="3" type="ORF">SK128_011257</name>
</gene>
<dbReference type="Proteomes" id="UP001381693">
    <property type="component" value="Unassembled WGS sequence"/>
</dbReference>
<reference evidence="3 4" key="1">
    <citation type="submission" date="2023-11" db="EMBL/GenBank/DDBJ databases">
        <title>Halocaridina rubra genome assembly.</title>
        <authorList>
            <person name="Smith C."/>
        </authorList>
    </citation>
    <scope>NUCLEOTIDE SEQUENCE [LARGE SCALE GENOMIC DNA]</scope>
    <source>
        <strain evidence="3">EP-1</strain>
        <tissue evidence="3">Whole</tissue>
    </source>
</reference>
<proteinExistence type="predicted"/>
<dbReference type="GO" id="GO:0043020">
    <property type="term" value="C:NADPH oxidase complex"/>
    <property type="evidence" value="ECO:0007669"/>
    <property type="project" value="TreeGrafter"/>
</dbReference>
<dbReference type="PROSITE" id="PS51384">
    <property type="entry name" value="FAD_FR"/>
    <property type="match status" value="1"/>
</dbReference>
<evidence type="ECO:0000313" key="4">
    <source>
        <dbReference type="Proteomes" id="UP001381693"/>
    </source>
</evidence>
<dbReference type="InterPro" id="IPR017938">
    <property type="entry name" value="Riboflavin_synthase-like_b-brl"/>
</dbReference>
<dbReference type="GO" id="GO:0042554">
    <property type="term" value="P:superoxide anion generation"/>
    <property type="evidence" value="ECO:0007669"/>
    <property type="project" value="TreeGrafter"/>
</dbReference>
<comment type="caution">
    <text evidence="3">The sequence shown here is derived from an EMBL/GenBank/DDBJ whole genome shotgun (WGS) entry which is preliminary data.</text>
</comment>
<sequence>GVLKEQKNLQNHIPGCQMVSGITIKECDEGDCKSRLDEVGKGNGNTDLFKRKICSEAPVFHSIASQTWIWVTCALLVWVTECIVRWRRQQSEIRVIDVILHPCNVVQLTLLQQGFSCSPGQYVLIQCPVISRFEWHPFTVTSCPTEYGLNTFSILMRAQGDWSNQLLGLLRSFIPSRQESSESMLNNSTIIYSSITSQNEQYSNRSTVLPHLCYYPYVHNHQTSRNLLLEESPQLYPPSRRQTNLECRYMLHVPLEFSDSISDLQCYCENSKALCSCVERDNFNAFNNCAKDLHSPNCVQESETRLVKKPLVQVESPFCAPKRKINSVTVCSDSKSAQACELNYNLSHSSKVTCNSISCLCFHNAFPYFLSGVSRNHSKQLIKNTCHDMRKLPTNHKSKRNETRAFSYIIKKSRTKCDTLCDSAEENREKKNYTDEIWHSSLISLKIDGPYCSSGEEMLQYPVIISVAGGIGITPLAAALSHKIVT</sequence>
<keyword evidence="4" id="KW-1185">Reference proteome</keyword>
<dbReference type="SUPFAM" id="SSF63380">
    <property type="entry name" value="Riboflavin synthase domain-like"/>
    <property type="match status" value="1"/>
</dbReference>